<evidence type="ECO:0000313" key="3">
    <source>
        <dbReference type="EMBL" id="CAF4506027.1"/>
    </source>
</evidence>
<name>A0A816C5I2_9BILA</name>
<dbReference type="AlphaFoldDB" id="A0A816C5I2"/>
<dbReference type="EMBL" id="CAJNOQ010039886">
    <property type="protein sequence ID" value="CAF1618058.1"/>
    <property type="molecule type" value="Genomic_DNA"/>
</dbReference>
<dbReference type="Gene3D" id="1.25.40.10">
    <property type="entry name" value="Tetratricopeptide repeat domain"/>
    <property type="match status" value="1"/>
</dbReference>
<dbReference type="Proteomes" id="UP000681722">
    <property type="component" value="Unassembled WGS sequence"/>
</dbReference>
<proteinExistence type="predicted"/>
<reference evidence="2" key="1">
    <citation type="submission" date="2021-02" db="EMBL/GenBank/DDBJ databases">
        <authorList>
            <person name="Nowell W R."/>
        </authorList>
    </citation>
    <scope>NUCLEOTIDE SEQUENCE</scope>
</reference>
<dbReference type="Proteomes" id="UP000663829">
    <property type="component" value="Unassembled WGS sequence"/>
</dbReference>
<evidence type="ECO:0000256" key="1">
    <source>
        <dbReference type="PROSITE-ProRule" id="PRU00339"/>
    </source>
</evidence>
<comment type="caution">
    <text evidence="2">The sequence shown here is derived from an EMBL/GenBank/DDBJ whole genome shotgun (WGS) entry which is preliminary data.</text>
</comment>
<dbReference type="EMBL" id="CAJOBC010106910">
    <property type="protein sequence ID" value="CAF4506027.1"/>
    <property type="molecule type" value="Genomic_DNA"/>
</dbReference>
<organism evidence="2 4">
    <name type="scientific">Didymodactylos carnosus</name>
    <dbReference type="NCBI Taxonomy" id="1234261"/>
    <lineage>
        <taxon>Eukaryota</taxon>
        <taxon>Metazoa</taxon>
        <taxon>Spiralia</taxon>
        <taxon>Gnathifera</taxon>
        <taxon>Rotifera</taxon>
        <taxon>Eurotatoria</taxon>
        <taxon>Bdelloidea</taxon>
        <taxon>Philodinida</taxon>
        <taxon>Philodinidae</taxon>
        <taxon>Didymodactylos</taxon>
    </lineage>
</organism>
<dbReference type="InterPro" id="IPR011990">
    <property type="entry name" value="TPR-like_helical_dom_sf"/>
</dbReference>
<dbReference type="SUPFAM" id="SSF48452">
    <property type="entry name" value="TPR-like"/>
    <property type="match status" value="1"/>
</dbReference>
<dbReference type="PROSITE" id="PS50005">
    <property type="entry name" value="TPR"/>
    <property type="match status" value="1"/>
</dbReference>
<gene>
    <name evidence="2" type="ORF">GPM918_LOCUS43553</name>
    <name evidence="3" type="ORF">SRO942_LOCUS45070</name>
</gene>
<keyword evidence="4" id="KW-1185">Reference proteome</keyword>
<dbReference type="SMART" id="SM00028">
    <property type="entry name" value="TPR"/>
    <property type="match status" value="1"/>
</dbReference>
<dbReference type="Gene3D" id="3.90.176.10">
    <property type="entry name" value="Toxin ADP-ribosyltransferase, Chain A, domain 1"/>
    <property type="match status" value="1"/>
</dbReference>
<protein>
    <submittedName>
        <fullName evidence="2">Uncharacterized protein</fullName>
    </submittedName>
</protein>
<dbReference type="InterPro" id="IPR019734">
    <property type="entry name" value="TPR_rpt"/>
</dbReference>
<dbReference type="PROSITE" id="PS51996">
    <property type="entry name" value="TR_MART"/>
    <property type="match status" value="1"/>
</dbReference>
<evidence type="ECO:0000313" key="2">
    <source>
        <dbReference type="EMBL" id="CAF1618058.1"/>
    </source>
</evidence>
<evidence type="ECO:0000313" key="4">
    <source>
        <dbReference type="Proteomes" id="UP000663829"/>
    </source>
</evidence>
<accession>A0A816C5I2</accession>
<sequence>MPSNSNTAKNDMLSFCRSKYENNQQYITAINKFEITYSSEDAIQWYANDTFLYRLLNETFRIDRNSYGIFCFRFYAKDLHDAITHQHKKSTIASTKNCLTVYRGQRMLKSELWSLIMNKHRLISINGFWSTTCDPEVAMMFAGYGAFCLSYVAVVLFEIDINQNNCAIPFTSTKNNSIFGDSEQEILFSVQATFQIESIKQIKESDFNEYWSVKLTPTCRKDNEKLKILSDCLEEEEFSGTTSLLRVGEILVQIQERTSAERFYRTILKEFPLGHRDIADAHNNLGEICCRNGKYEASLYNFGKALETASSDLLKQKIQMNINNVYMRKGLDW</sequence>
<keyword evidence="1" id="KW-0802">TPR repeat</keyword>
<feature type="repeat" description="TPR" evidence="1">
    <location>
        <begin position="279"/>
        <end position="312"/>
    </location>
</feature>
<dbReference type="SUPFAM" id="SSF56399">
    <property type="entry name" value="ADP-ribosylation"/>
    <property type="match status" value="1"/>
</dbReference>